<keyword evidence="2" id="KW-0732">Signal</keyword>
<dbReference type="KEGG" id="sno:Snov_0899"/>
<dbReference type="eggNOG" id="ENOG5032818">
    <property type="taxonomic scope" value="Bacteria"/>
</dbReference>
<sequence length="163" mass="16546">MTLKIGTWLGTAALAGALIGLATIGAHAQGTTPPAGGSTETPAASPPASEAPAGNGPFVFGSPPSAQANRLYSVNVRNGEVSACQFERPEGSLVGVTRCFRRDASAAAGEPGTYDIMSTRYSGETGIFRVNAQTGQMSVCYVRDMPKEGGGTEPAVVCTAPTH</sequence>
<evidence type="ECO:0000313" key="3">
    <source>
        <dbReference type="EMBL" id="ADH88223.1"/>
    </source>
</evidence>
<dbReference type="HOGENOM" id="CLU_1626052_0_0_5"/>
<dbReference type="STRING" id="639283.Snov_0899"/>
<reference evidence="3 4" key="1">
    <citation type="journal article" date="2012" name="Stand. Genomic Sci.">
        <title>Complete genome sequence of the facultatively chemolithoautotrophic and methylotrophic alpha Proteobacterium Starkeya novella type strain (ATCC 8093(T)).</title>
        <authorList>
            <person name="Kappler U."/>
            <person name="Davenport K."/>
            <person name="Beatson S."/>
            <person name="Lucas S."/>
            <person name="Lapidus A."/>
            <person name="Copeland A."/>
            <person name="Berry K.W."/>
            <person name="Glavina Del Rio T."/>
            <person name="Hammon N."/>
            <person name="Dalin E."/>
            <person name="Tice H."/>
            <person name="Pitluck S."/>
            <person name="Richardson P."/>
            <person name="Bruce D."/>
            <person name="Goodwin L.A."/>
            <person name="Han C."/>
            <person name="Tapia R."/>
            <person name="Detter J.C."/>
            <person name="Chang Y.J."/>
            <person name="Jeffries C.D."/>
            <person name="Land M."/>
            <person name="Hauser L."/>
            <person name="Kyrpides N.C."/>
            <person name="Goker M."/>
            <person name="Ivanova N."/>
            <person name="Klenk H.P."/>
            <person name="Woyke T."/>
        </authorList>
    </citation>
    <scope>NUCLEOTIDE SEQUENCE [LARGE SCALE GENOMIC DNA]</scope>
    <source>
        <strain evidence="4">ATCC 8093 / DSM 506 / JCM 20403 / CCM 1077 / IAM 12100 / NBRC 12443 / NCIMB 10456</strain>
    </source>
</reference>
<keyword evidence="4" id="KW-1185">Reference proteome</keyword>
<dbReference type="AlphaFoldDB" id="D7A673"/>
<feature type="chain" id="PRO_5003092512" evidence="2">
    <location>
        <begin position="29"/>
        <end position="163"/>
    </location>
</feature>
<evidence type="ECO:0000256" key="1">
    <source>
        <dbReference type="SAM" id="MobiDB-lite"/>
    </source>
</evidence>
<protein>
    <submittedName>
        <fullName evidence="3">Uncharacterized protein</fullName>
    </submittedName>
</protein>
<name>D7A673_ANCN5</name>
<accession>D7A673</accession>
<feature type="compositionally biased region" description="Low complexity" evidence="1">
    <location>
        <begin position="38"/>
        <end position="53"/>
    </location>
</feature>
<proteinExistence type="predicted"/>
<feature type="signal peptide" evidence="2">
    <location>
        <begin position="1"/>
        <end position="28"/>
    </location>
</feature>
<organism evidence="3 4">
    <name type="scientific">Ancylobacter novellus (strain ATCC 8093 / DSM 506 / JCM 20403 / CCM 1077 / IAM 12100 / NBRC 12443 / NCIMB 10456)</name>
    <name type="common">Starkeya novella</name>
    <dbReference type="NCBI Taxonomy" id="639283"/>
    <lineage>
        <taxon>Bacteria</taxon>
        <taxon>Pseudomonadati</taxon>
        <taxon>Pseudomonadota</taxon>
        <taxon>Alphaproteobacteria</taxon>
        <taxon>Hyphomicrobiales</taxon>
        <taxon>Xanthobacteraceae</taxon>
        <taxon>Ancylobacter</taxon>
    </lineage>
</organism>
<dbReference type="Proteomes" id="UP000006633">
    <property type="component" value="Chromosome"/>
</dbReference>
<gene>
    <name evidence="3" type="ordered locus">Snov_0899</name>
</gene>
<dbReference type="EMBL" id="CP002026">
    <property type="protein sequence ID" value="ADH88223.1"/>
    <property type="molecule type" value="Genomic_DNA"/>
</dbReference>
<evidence type="ECO:0000313" key="4">
    <source>
        <dbReference type="Proteomes" id="UP000006633"/>
    </source>
</evidence>
<dbReference type="RefSeq" id="WP_013165728.1">
    <property type="nucleotide sequence ID" value="NC_014217.1"/>
</dbReference>
<evidence type="ECO:0000256" key="2">
    <source>
        <dbReference type="SAM" id="SignalP"/>
    </source>
</evidence>
<feature type="region of interest" description="Disordered" evidence="1">
    <location>
        <begin position="30"/>
        <end position="57"/>
    </location>
</feature>